<feature type="domain" description="Chitin-binding type-2" evidence="8">
    <location>
        <begin position="249"/>
        <end position="307"/>
    </location>
</feature>
<dbReference type="EMBL" id="GGYP01003163">
    <property type="protein sequence ID" value="MDE47934.1"/>
    <property type="molecule type" value="Transcribed_RNA"/>
</dbReference>
<dbReference type="InterPro" id="IPR002557">
    <property type="entry name" value="Chitin-bd_dom"/>
</dbReference>
<feature type="signal peptide" evidence="7">
    <location>
        <begin position="1"/>
        <end position="24"/>
    </location>
</feature>
<feature type="region of interest" description="Disordered" evidence="6">
    <location>
        <begin position="207"/>
        <end position="235"/>
    </location>
</feature>
<sequence length="501" mass="52768">MQPPSRIVAATAIALLVASSIAFAQRSSPQFSFPPPTSDLFSSNGQDLVSQLGQASASLQSQSQSQAQLSPASQTDSQLIAQSQPALVPRQPQSQQQSQQQVSHSQSGQQQQSRPSQALASNGGGSLSAASSQQQSSPVSSQSVSSSSSASSSSSRHRSQAAAAAAAAAASAAAAAGPAPSSGQVLHHQPQASNVAHSLANRHPANLHISTSHSSSSSAQHQQHQQNAIEAGRKADATQASLLASSGQSYHCPDSFGYFRHHKSCDKYYACENGTATLKVCGNGLMFDDADPRRENCAYPFSVDCGERTEVEAPISTPHCPRLYGLFPDTTNCRVFYSCWNGEASRYECPAGLAYDSEHRVCVWADHVDRCDQSEVSDGFVCPDPTEADQPGHYTRHAHPTDCRKFYVCIEGVARPYGCSIGTVFNVDSLQCDEPENVSGCEKYYGDLDPKLAKKLARENVQQSSGGPPSRSSQQSSSRVVSSSSTSSSSSSSNAGGGGQR</sequence>
<feature type="compositionally biased region" description="Low complexity" evidence="6">
    <location>
        <begin position="464"/>
        <end position="493"/>
    </location>
</feature>
<organism evidence="9">
    <name type="scientific">Aceria tosichella</name>
    <name type="common">wheat curl mite</name>
    <dbReference type="NCBI Taxonomy" id="561515"/>
    <lineage>
        <taxon>Eukaryota</taxon>
        <taxon>Metazoa</taxon>
        <taxon>Ecdysozoa</taxon>
        <taxon>Arthropoda</taxon>
        <taxon>Chelicerata</taxon>
        <taxon>Arachnida</taxon>
        <taxon>Acari</taxon>
        <taxon>Acariformes</taxon>
        <taxon>Trombidiformes</taxon>
        <taxon>Prostigmata</taxon>
        <taxon>Eupodina</taxon>
        <taxon>Eriophyoidea</taxon>
        <taxon>Eriophyidae</taxon>
        <taxon>Eriophyinae</taxon>
        <taxon>Aceriini</taxon>
        <taxon>Aceria</taxon>
    </lineage>
</organism>
<evidence type="ECO:0000259" key="8">
    <source>
        <dbReference type="PROSITE" id="PS50940"/>
    </source>
</evidence>
<evidence type="ECO:0000256" key="6">
    <source>
        <dbReference type="SAM" id="MobiDB-lite"/>
    </source>
</evidence>
<keyword evidence="5" id="KW-0325">Glycoprotein</keyword>
<dbReference type="SMART" id="SM00494">
    <property type="entry name" value="ChtBD2"/>
    <property type="match status" value="3"/>
</dbReference>
<keyword evidence="1" id="KW-0147">Chitin-binding</keyword>
<dbReference type="SUPFAM" id="SSF57625">
    <property type="entry name" value="Invertebrate chitin-binding proteins"/>
    <property type="match status" value="3"/>
</dbReference>
<keyword evidence="3" id="KW-0677">Repeat</keyword>
<evidence type="ECO:0000256" key="4">
    <source>
        <dbReference type="ARBA" id="ARBA00023157"/>
    </source>
</evidence>
<feature type="compositionally biased region" description="Low complexity" evidence="6">
    <location>
        <begin position="50"/>
        <end position="74"/>
    </location>
</feature>
<keyword evidence="2 7" id="KW-0732">Signal</keyword>
<evidence type="ECO:0000313" key="9">
    <source>
        <dbReference type="EMBL" id="MDE47934.1"/>
    </source>
</evidence>
<feature type="compositionally biased region" description="Polar residues" evidence="6">
    <location>
        <begin position="39"/>
        <end position="49"/>
    </location>
</feature>
<name>A0A6G1SBQ6_9ACAR</name>
<reference evidence="9" key="1">
    <citation type="submission" date="2018-10" db="EMBL/GenBank/DDBJ databases">
        <title>Transcriptome assembly of Aceria tosichella (Wheat curl mite) Type 2.</title>
        <authorList>
            <person name="Scully E.D."/>
            <person name="Geib S.M."/>
            <person name="Palmer N.A."/>
            <person name="Gupta A.K."/>
            <person name="Sarath G."/>
            <person name="Tatineni S."/>
        </authorList>
    </citation>
    <scope>NUCLEOTIDE SEQUENCE</scope>
    <source>
        <strain evidence="9">LincolnNE</strain>
    </source>
</reference>
<evidence type="ECO:0000256" key="1">
    <source>
        <dbReference type="ARBA" id="ARBA00022669"/>
    </source>
</evidence>
<evidence type="ECO:0000256" key="3">
    <source>
        <dbReference type="ARBA" id="ARBA00022737"/>
    </source>
</evidence>
<proteinExistence type="predicted"/>
<dbReference type="GO" id="GO:0008061">
    <property type="term" value="F:chitin binding"/>
    <property type="evidence" value="ECO:0007669"/>
    <property type="project" value="UniProtKB-KW"/>
</dbReference>
<protein>
    <recommendedName>
        <fullName evidence="8">Chitin-binding type-2 domain-containing protein</fullName>
    </recommendedName>
</protein>
<evidence type="ECO:0000256" key="7">
    <source>
        <dbReference type="SAM" id="SignalP"/>
    </source>
</evidence>
<feature type="domain" description="Chitin-binding type-2" evidence="8">
    <location>
        <begin position="317"/>
        <end position="373"/>
    </location>
</feature>
<evidence type="ECO:0000256" key="2">
    <source>
        <dbReference type="ARBA" id="ARBA00022729"/>
    </source>
</evidence>
<feature type="chain" id="PRO_5026076980" description="Chitin-binding type-2 domain-containing protein" evidence="7">
    <location>
        <begin position="25"/>
        <end position="501"/>
    </location>
</feature>
<keyword evidence="4" id="KW-1015">Disulfide bond</keyword>
<feature type="region of interest" description="Disordered" evidence="6">
    <location>
        <begin position="27"/>
        <end position="158"/>
    </location>
</feature>
<dbReference type="Pfam" id="PF01607">
    <property type="entry name" value="CBM_14"/>
    <property type="match status" value="3"/>
</dbReference>
<feature type="compositionally biased region" description="Polar residues" evidence="6">
    <location>
        <begin position="75"/>
        <end position="85"/>
    </location>
</feature>
<dbReference type="InterPro" id="IPR051940">
    <property type="entry name" value="Chitin_bind-dev_reg"/>
</dbReference>
<feature type="region of interest" description="Disordered" evidence="6">
    <location>
        <begin position="455"/>
        <end position="501"/>
    </location>
</feature>
<evidence type="ECO:0000256" key="5">
    <source>
        <dbReference type="ARBA" id="ARBA00023180"/>
    </source>
</evidence>
<dbReference type="GO" id="GO:0005576">
    <property type="term" value="C:extracellular region"/>
    <property type="evidence" value="ECO:0007669"/>
    <property type="project" value="InterPro"/>
</dbReference>
<dbReference type="InterPro" id="IPR036508">
    <property type="entry name" value="Chitin-bd_dom_sf"/>
</dbReference>
<feature type="compositionally biased region" description="Low complexity" evidence="6">
    <location>
        <begin position="91"/>
        <end position="158"/>
    </location>
</feature>
<dbReference type="PANTHER" id="PTHR23301:SF100">
    <property type="entry name" value="GASP, ISOFORM A"/>
    <property type="match status" value="1"/>
</dbReference>
<gene>
    <name evidence="9" type="ORF">g.8157</name>
</gene>
<dbReference type="Gene3D" id="2.170.140.10">
    <property type="entry name" value="Chitin binding domain"/>
    <property type="match status" value="3"/>
</dbReference>
<accession>A0A6G1SBQ6</accession>
<feature type="compositionally biased region" description="Low complexity" evidence="6">
    <location>
        <begin position="210"/>
        <end position="226"/>
    </location>
</feature>
<feature type="domain" description="Chitin-binding type-2" evidence="8">
    <location>
        <begin position="379"/>
        <end position="443"/>
    </location>
</feature>
<dbReference type="AlphaFoldDB" id="A0A6G1SBQ6"/>
<dbReference type="PROSITE" id="PS50940">
    <property type="entry name" value="CHIT_BIND_II"/>
    <property type="match status" value="3"/>
</dbReference>
<dbReference type="PANTHER" id="PTHR23301">
    <property type="entry name" value="CHITIN BINDING PERITROPHIN-A"/>
    <property type="match status" value="1"/>
</dbReference>